<protein>
    <recommendedName>
        <fullName evidence="4">F-box domain-containing protein</fullName>
    </recommendedName>
</protein>
<feature type="compositionally biased region" description="Acidic residues" evidence="1">
    <location>
        <begin position="576"/>
        <end position="604"/>
    </location>
</feature>
<sequence>MSHIHEMVQKDIKSGVEKLMLQNRGMNAVDALSTVTKEILKNNPFVPPKGCPVNDLPNELLAHIFYVGMLMEEEDDDDDFEDEEDEYNDELNLLDWDSDDEGDGPSSKTNITAKGKGKAGDDDDESEDEDEDEEPSAPFVVLVSHVCSKWRNCAIDSPLLWTKIQFEFGMSLEMQKTFLERSKEHPLVIEIDTTYPDGWVFDEDEYDEESSPEASAEHVSENGLSSDSPFKGRPPCLNKTQVSQILDIIIPSVHRWRAFCISSHLYESIHLTLERLSQCSSAPLLEIIDLTHSEDSEEYDLDVFSPPELNTKFLPFNGNAPNLKTVVLWGVHIDWDASIPLLSNLRQLRLCYHTEDVRPSFQTFSDILTSSPDLEHLTLALSGPEDKKELWGTSTINVPSVKSLDLCFHEPAYIESLLPLVHFPNLIELRLQYDSGDYTNFALLLAAPFPGRTTSILAGLESLRISCLPSNRASRQAMLEQLVNLKSIELNCAGDEDEFFERLMELKPGAGSSGQGVVFCPHLTALKTTGIDGWRMKQLVEARRRGGAPLSRVFMSEEDDLGEKEENWLRAHLEELDFFEPSSDEEEEEESDPEDEEMETEADA</sequence>
<dbReference type="OrthoDB" id="3341212at2759"/>
<organism evidence="2 3">
    <name type="scientific">Rhodocollybia butyracea</name>
    <dbReference type="NCBI Taxonomy" id="206335"/>
    <lineage>
        <taxon>Eukaryota</taxon>
        <taxon>Fungi</taxon>
        <taxon>Dikarya</taxon>
        <taxon>Basidiomycota</taxon>
        <taxon>Agaricomycotina</taxon>
        <taxon>Agaricomycetes</taxon>
        <taxon>Agaricomycetidae</taxon>
        <taxon>Agaricales</taxon>
        <taxon>Marasmiineae</taxon>
        <taxon>Omphalotaceae</taxon>
        <taxon>Rhodocollybia</taxon>
    </lineage>
</organism>
<dbReference type="InterPro" id="IPR032675">
    <property type="entry name" value="LRR_dom_sf"/>
</dbReference>
<feature type="region of interest" description="Disordered" evidence="1">
    <location>
        <begin position="205"/>
        <end position="230"/>
    </location>
</feature>
<feature type="compositionally biased region" description="Acidic residues" evidence="1">
    <location>
        <begin position="121"/>
        <end position="135"/>
    </location>
</feature>
<feature type="region of interest" description="Disordered" evidence="1">
    <location>
        <begin position="575"/>
        <end position="604"/>
    </location>
</feature>
<dbReference type="Gene3D" id="3.80.10.10">
    <property type="entry name" value="Ribonuclease Inhibitor"/>
    <property type="match status" value="1"/>
</dbReference>
<reference evidence="2" key="1">
    <citation type="submission" date="2020-11" db="EMBL/GenBank/DDBJ databases">
        <authorList>
            <consortium name="DOE Joint Genome Institute"/>
            <person name="Ahrendt S."/>
            <person name="Riley R."/>
            <person name="Andreopoulos W."/>
            <person name="Labutti K."/>
            <person name="Pangilinan J."/>
            <person name="Ruiz-Duenas F.J."/>
            <person name="Barrasa J.M."/>
            <person name="Sanchez-Garcia M."/>
            <person name="Camarero S."/>
            <person name="Miyauchi S."/>
            <person name="Serrano A."/>
            <person name="Linde D."/>
            <person name="Babiker R."/>
            <person name="Drula E."/>
            <person name="Ayuso-Fernandez I."/>
            <person name="Pacheco R."/>
            <person name="Padilla G."/>
            <person name="Ferreira P."/>
            <person name="Barriuso J."/>
            <person name="Kellner H."/>
            <person name="Castanera R."/>
            <person name="Alfaro M."/>
            <person name="Ramirez L."/>
            <person name="Pisabarro A.G."/>
            <person name="Kuo A."/>
            <person name="Tritt A."/>
            <person name="Lipzen A."/>
            <person name="He G."/>
            <person name="Yan M."/>
            <person name="Ng V."/>
            <person name="Cullen D."/>
            <person name="Martin F."/>
            <person name="Rosso M.-N."/>
            <person name="Henrissat B."/>
            <person name="Hibbett D."/>
            <person name="Martinez A.T."/>
            <person name="Grigoriev I.V."/>
        </authorList>
    </citation>
    <scope>NUCLEOTIDE SEQUENCE</scope>
    <source>
        <strain evidence="2">AH 40177</strain>
    </source>
</reference>
<evidence type="ECO:0000313" key="2">
    <source>
        <dbReference type="EMBL" id="KAF9077637.1"/>
    </source>
</evidence>
<evidence type="ECO:0000256" key="1">
    <source>
        <dbReference type="SAM" id="MobiDB-lite"/>
    </source>
</evidence>
<keyword evidence="3" id="KW-1185">Reference proteome</keyword>
<dbReference type="PANTHER" id="PTHR35711">
    <property type="entry name" value="EXPRESSED PROTEIN"/>
    <property type="match status" value="1"/>
</dbReference>
<dbReference type="Proteomes" id="UP000772434">
    <property type="component" value="Unassembled WGS sequence"/>
</dbReference>
<gene>
    <name evidence="2" type="ORF">BDP27DRAFT_1208449</name>
</gene>
<accession>A0A9P5QAZ4</accession>
<dbReference type="SUPFAM" id="SSF52047">
    <property type="entry name" value="RNI-like"/>
    <property type="match status" value="1"/>
</dbReference>
<evidence type="ECO:0000313" key="3">
    <source>
        <dbReference type="Proteomes" id="UP000772434"/>
    </source>
</evidence>
<feature type="region of interest" description="Disordered" evidence="1">
    <location>
        <begin position="92"/>
        <end position="137"/>
    </location>
</feature>
<dbReference type="AlphaFoldDB" id="A0A9P5QAZ4"/>
<comment type="caution">
    <text evidence="2">The sequence shown here is derived from an EMBL/GenBank/DDBJ whole genome shotgun (WGS) entry which is preliminary data.</text>
</comment>
<evidence type="ECO:0008006" key="4">
    <source>
        <dbReference type="Google" id="ProtNLM"/>
    </source>
</evidence>
<name>A0A9P5QAZ4_9AGAR</name>
<dbReference type="EMBL" id="JADNRY010000003">
    <property type="protein sequence ID" value="KAF9077637.1"/>
    <property type="molecule type" value="Genomic_DNA"/>
</dbReference>
<dbReference type="PANTHER" id="PTHR35711:SF1">
    <property type="entry name" value="ECTODERMAL, ISOFORM F"/>
    <property type="match status" value="1"/>
</dbReference>
<proteinExistence type="predicted"/>